<dbReference type="Pfam" id="PF18154">
    <property type="entry name" value="pPIWI_RE_REase"/>
    <property type="match status" value="1"/>
</dbReference>
<feature type="domain" description="pPIWI-RE three-gene island" evidence="3">
    <location>
        <begin position="18"/>
        <end position="162"/>
    </location>
</feature>
<evidence type="ECO:0000256" key="1">
    <source>
        <dbReference type="SAM" id="MobiDB-lite"/>
    </source>
</evidence>
<reference evidence="4 5" key="1">
    <citation type="submission" date="2024-09" db="EMBL/GenBank/DDBJ databases">
        <title>The Natural Products Discovery Center: Release of the First 8490 Sequenced Strains for Exploring Actinobacteria Biosynthetic Diversity.</title>
        <authorList>
            <person name="Kalkreuter E."/>
            <person name="Kautsar S.A."/>
            <person name="Yang D."/>
            <person name="Bader C.D."/>
            <person name="Teijaro C.N."/>
            <person name="Fluegel L."/>
            <person name="Davis C.M."/>
            <person name="Simpson J.R."/>
            <person name="Lauterbach L."/>
            <person name="Steele A.D."/>
            <person name="Gui C."/>
            <person name="Meng S."/>
            <person name="Li G."/>
            <person name="Viehrig K."/>
            <person name="Ye F."/>
            <person name="Su P."/>
            <person name="Kiefer A.F."/>
            <person name="Nichols A."/>
            <person name="Cepeda A.J."/>
            <person name="Yan W."/>
            <person name="Fan B."/>
            <person name="Jiang Y."/>
            <person name="Adhikari A."/>
            <person name="Zheng C.-J."/>
            <person name="Schuster L."/>
            <person name="Cowan T.M."/>
            <person name="Smanski M.J."/>
            <person name="Chevrette M.G."/>
            <person name="De Carvalho L.P.S."/>
            <person name="Shen B."/>
        </authorList>
    </citation>
    <scope>NUCLEOTIDE SEQUENCE [LARGE SCALE GENOMIC DNA]</scope>
    <source>
        <strain evidence="4 5">NPDC056472</strain>
    </source>
</reference>
<dbReference type="Proteomes" id="UP001600424">
    <property type="component" value="Unassembled WGS sequence"/>
</dbReference>
<protein>
    <recommendedName>
        <fullName evidence="6">REase associating with pPIWI RE domain-containing protein</fullName>
    </recommendedName>
</protein>
<dbReference type="InterPro" id="IPR040828">
    <property type="entry name" value="pPIWI_RE_REase"/>
</dbReference>
<sequence length="427" mass="47348">MPDQQLVPDWLSNPDVVLLRDVATAVLHLAAVDHLGSFTLPYPPGAQRALDALVLQCLRNGAKPPAGVPEMMRWARVRPLGSWPLDRLPADLFDTADRLIDKDSGEPSQLCHELAVRGYGDSTGRQYDRLVIHEALRACRALSSPESYTAFRRLLVNRPVLTEEDWAEVSTDLFLDPVRFLIEEIYAPVPLGFRRDGAYLCCHRCLTLLHPVSDTEWWCERDQCRHQGPPPHGRQLVASEVGELRQLRKPLRQFVTGPGRAEVFLEGELRALGLTVEMWPGFDAYDLRITFPDGHVWAVDVKDWAHPAFLGRVATAVRPEPPYDEACWVVPAFRVRARRDYLATYAKERGAGAAGLRLLTDDQLKGAARLRLSGEHGPDASIAPPHTVPPHTVPLAREHGGARTTSSRSGKQTAATDGAEKKGADHA</sequence>
<organism evidence="4 5">
    <name type="scientific">Streptomyces wedmorensis</name>
    <dbReference type="NCBI Taxonomy" id="43759"/>
    <lineage>
        <taxon>Bacteria</taxon>
        <taxon>Bacillati</taxon>
        <taxon>Actinomycetota</taxon>
        <taxon>Actinomycetes</taxon>
        <taxon>Kitasatosporales</taxon>
        <taxon>Streptomycetaceae</taxon>
        <taxon>Streptomyces</taxon>
    </lineage>
</organism>
<proteinExistence type="predicted"/>
<dbReference type="InterPro" id="IPR041191">
    <property type="entry name" value="pPIWI_RE_Y"/>
</dbReference>
<dbReference type="RefSeq" id="WP_386248913.1">
    <property type="nucleotide sequence ID" value="NZ_JBHTRV010000008.1"/>
</dbReference>
<evidence type="ECO:0000313" key="5">
    <source>
        <dbReference type="Proteomes" id="UP001600424"/>
    </source>
</evidence>
<accession>A0ABW6IV90</accession>
<feature type="compositionally biased region" description="Polar residues" evidence="1">
    <location>
        <begin position="403"/>
        <end position="415"/>
    </location>
</feature>
<feature type="compositionally biased region" description="Basic and acidic residues" evidence="1">
    <location>
        <begin position="418"/>
        <end position="427"/>
    </location>
</feature>
<evidence type="ECO:0000313" key="4">
    <source>
        <dbReference type="EMBL" id="MFE5980767.1"/>
    </source>
</evidence>
<feature type="region of interest" description="Disordered" evidence="1">
    <location>
        <begin position="375"/>
        <end position="427"/>
    </location>
</feature>
<keyword evidence="5" id="KW-1185">Reference proteome</keyword>
<gene>
    <name evidence="4" type="ORF">ACFQ63_13765</name>
</gene>
<name>A0ABW6IV90_STRWE</name>
<dbReference type="EMBL" id="JBHTRV010000008">
    <property type="protein sequence ID" value="MFE5980767.1"/>
    <property type="molecule type" value="Genomic_DNA"/>
</dbReference>
<dbReference type="Pfam" id="PF18156">
    <property type="entry name" value="pPIWI_RE_Y"/>
    <property type="match status" value="1"/>
</dbReference>
<feature type="domain" description="REase associating with pPIWI RE" evidence="2">
    <location>
        <begin position="259"/>
        <end position="375"/>
    </location>
</feature>
<comment type="caution">
    <text evidence="4">The sequence shown here is derived from an EMBL/GenBank/DDBJ whole genome shotgun (WGS) entry which is preliminary data.</text>
</comment>
<evidence type="ECO:0000259" key="2">
    <source>
        <dbReference type="Pfam" id="PF18154"/>
    </source>
</evidence>
<evidence type="ECO:0008006" key="6">
    <source>
        <dbReference type="Google" id="ProtNLM"/>
    </source>
</evidence>
<evidence type="ECO:0000259" key="3">
    <source>
        <dbReference type="Pfam" id="PF18156"/>
    </source>
</evidence>